<evidence type="ECO:0000259" key="3">
    <source>
        <dbReference type="PROSITE" id="PS51186"/>
    </source>
</evidence>
<feature type="domain" description="N-acetyltransferase" evidence="3">
    <location>
        <begin position="16"/>
        <end position="164"/>
    </location>
</feature>
<dbReference type="Pfam" id="PF00583">
    <property type="entry name" value="Acetyltransf_1"/>
    <property type="match status" value="1"/>
</dbReference>
<accession>A0ABP5D434</accession>
<sequence>MRCKGPILCLAVDLRFELDDLTRPAIIAFLEEHLEDMHAVSPPESVHALDLTGLRGQDVAFWSAWEGESLAGCGALKDHGDGTYELKSMRTSSGGRGRGVGSALLRFLLDQARVRGAARVLLETGSEEYFAPARRLYARHGFEVRGPFADYTDDPNSVYMELAL</sequence>
<dbReference type="InterPro" id="IPR050832">
    <property type="entry name" value="Bact_Acetyltransf"/>
</dbReference>
<dbReference type="PROSITE" id="PS51186">
    <property type="entry name" value="GNAT"/>
    <property type="match status" value="1"/>
</dbReference>
<dbReference type="InterPro" id="IPR016181">
    <property type="entry name" value="Acyl_CoA_acyltransferase"/>
</dbReference>
<evidence type="ECO:0000313" key="5">
    <source>
        <dbReference type="Proteomes" id="UP001500571"/>
    </source>
</evidence>
<comment type="caution">
    <text evidence="4">The sequence shown here is derived from an EMBL/GenBank/DDBJ whole genome shotgun (WGS) entry which is preliminary data.</text>
</comment>
<name>A0ABP5D434_9ACTN</name>
<keyword evidence="2" id="KW-0012">Acyltransferase</keyword>
<keyword evidence="1" id="KW-0808">Transferase</keyword>
<protein>
    <submittedName>
        <fullName evidence="4">GNAT family N-acetyltransferase</fullName>
    </submittedName>
</protein>
<evidence type="ECO:0000256" key="1">
    <source>
        <dbReference type="ARBA" id="ARBA00022679"/>
    </source>
</evidence>
<dbReference type="InterPro" id="IPR000182">
    <property type="entry name" value="GNAT_dom"/>
</dbReference>
<evidence type="ECO:0000313" key="4">
    <source>
        <dbReference type="EMBL" id="GAA1973761.1"/>
    </source>
</evidence>
<keyword evidence="5" id="KW-1185">Reference proteome</keyword>
<organism evidence="4 5">
    <name type="scientific">Nocardioides panacihumi</name>
    <dbReference type="NCBI Taxonomy" id="400774"/>
    <lineage>
        <taxon>Bacteria</taxon>
        <taxon>Bacillati</taxon>
        <taxon>Actinomycetota</taxon>
        <taxon>Actinomycetes</taxon>
        <taxon>Propionibacteriales</taxon>
        <taxon>Nocardioidaceae</taxon>
        <taxon>Nocardioides</taxon>
    </lineage>
</organism>
<proteinExistence type="predicted"/>
<dbReference type="Proteomes" id="UP001500571">
    <property type="component" value="Unassembled WGS sequence"/>
</dbReference>
<dbReference type="PANTHER" id="PTHR43877:SF5">
    <property type="entry name" value="BLL8307 PROTEIN"/>
    <property type="match status" value="1"/>
</dbReference>
<dbReference type="PANTHER" id="PTHR43877">
    <property type="entry name" value="AMINOALKYLPHOSPHONATE N-ACETYLTRANSFERASE-RELATED-RELATED"/>
    <property type="match status" value="1"/>
</dbReference>
<gene>
    <name evidence="4" type="ORF">GCM10009798_38720</name>
</gene>
<dbReference type="EMBL" id="BAAAPB010000005">
    <property type="protein sequence ID" value="GAA1973761.1"/>
    <property type="molecule type" value="Genomic_DNA"/>
</dbReference>
<reference evidence="5" key="1">
    <citation type="journal article" date="2019" name="Int. J. Syst. Evol. Microbiol.">
        <title>The Global Catalogue of Microorganisms (GCM) 10K type strain sequencing project: providing services to taxonomists for standard genome sequencing and annotation.</title>
        <authorList>
            <consortium name="The Broad Institute Genomics Platform"/>
            <consortium name="The Broad Institute Genome Sequencing Center for Infectious Disease"/>
            <person name="Wu L."/>
            <person name="Ma J."/>
        </authorList>
    </citation>
    <scope>NUCLEOTIDE SEQUENCE [LARGE SCALE GENOMIC DNA]</scope>
    <source>
        <strain evidence="5">JCM 15309</strain>
    </source>
</reference>
<dbReference type="Gene3D" id="3.40.630.30">
    <property type="match status" value="1"/>
</dbReference>
<evidence type="ECO:0000256" key="2">
    <source>
        <dbReference type="ARBA" id="ARBA00023315"/>
    </source>
</evidence>
<dbReference type="SUPFAM" id="SSF55729">
    <property type="entry name" value="Acyl-CoA N-acyltransferases (Nat)"/>
    <property type="match status" value="1"/>
</dbReference>